<feature type="region of interest" description="Disordered" evidence="3">
    <location>
        <begin position="38"/>
        <end position="113"/>
    </location>
</feature>
<dbReference type="InterPro" id="IPR036028">
    <property type="entry name" value="SH3-like_dom_sf"/>
</dbReference>
<comment type="caution">
    <text evidence="5">The sequence shown here is derived from an EMBL/GenBank/DDBJ whole genome shotgun (WGS) entry which is preliminary data.</text>
</comment>
<dbReference type="PROSITE" id="PS50002">
    <property type="entry name" value="SH3"/>
    <property type="match status" value="1"/>
</dbReference>
<evidence type="ECO:0000313" key="5">
    <source>
        <dbReference type="EMBL" id="ORY32857.1"/>
    </source>
</evidence>
<accession>A0A1Y2BEF3</accession>
<evidence type="ECO:0000313" key="6">
    <source>
        <dbReference type="Proteomes" id="UP000193986"/>
    </source>
</evidence>
<dbReference type="Pfam" id="PF00018">
    <property type="entry name" value="SH3_1"/>
    <property type="match status" value="1"/>
</dbReference>
<dbReference type="FunCoup" id="A0A1Y2BEF3">
    <property type="interactions" value="57"/>
</dbReference>
<dbReference type="PANTHER" id="PTHR45929">
    <property type="entry name" value="JAK PATHWAY SIGNAL TRANSDUCTION ADAPTOR MOLECULE"/>
    <property type="match status" value="1"/>
</dbReference>
<protein>
    <submittedName>
        <fullName evidence="5">SH3 domain-containing protein</fullName>
    </submittedName>
</protein>
<keyword evidence="6" id="KW-1185">Reference proteome</keyword>
<feature type="region of interest" description="Disordered" evidence="3">
    <location>
        <begin position="176"/>
        <end position="211"/>
    </location>
</feature>
<dbReference type="CDD" id="cd00174">
    <property type="entry name" value="SH3"/>
    <property type="match status" value="1"/>
</dbReference>
<dbReference type="SMART" id="SM00326">
    <property type="entry name" value="SH3"/>
    <property type="match status" value="1"/>
</dbReference>
<dbReference type="STRING" id="71784.A0A1Y2BEF3"/>
<dbReference type="OrthoDB" id="5983572at2759"/>
<gene>
    <name evidence="5" type="ORF">BCR39DRAFT_522158</name>
</gene>
<dbReference type="InParanoid" id="A0A1Y2BEF3"/>
<proteinExistence type="predicted"/>
<evidence type="ECO:0000256" key="1">
    <source>
        <dbReference type="ARBA" id="ARBA00022443"/>
    </source>
</evidence>
<feature type="compositionally biased region" description="Pro residues" evidence="3">
    <location>
        <begin position="42"/>
        <end position="53"/>
    </location>
</feature>
<organism evidence="5 6">
    <name type="scientific">Naematelia encephala</name>
    <dbReference type="NCBI Taxonomy" id="71784"/>
    <lineage>
        <taxon>Eukaryota</taxon>
        <taxon>Fungi</taxon>
        <taxon>Dikarya</taxon>
        <taxon>Basidiomycota</taxon>
        <taxon>Agaricomycotina</taxon>
        <taxon>Tremellomycetes</taxon>
        <taxon>Tremellales</taxon>
        <taxon>Naemateliaceae</taxon>
        <taxon>Naematelia</taxon>
    </lineage>
</organism>
<evidence type="ECO:0000256" key="2">
    <source>
        <dbReference type="PROSITE-ProRule" id="PRU00192"/>
    </source>
</evidence>
<dbReference type="AlphaFoldDB" id="A0A1Y2BEF3"/>
<dbReference type="PRINTS" id="PR00452">
    <property type="entry name" value="SH3DOMAIN"/>
</dbReference>
<dbReference type="InterPro" id="IPR001452">
    <property type="entry name" value="SH3_domain"/>
</dbReference>
<feature type="compositionally biased region" description="Pro residues" evidence="3">
    <location>
        <begin position="94"/>
        <end position="106"/>
    </location>
</feature>
<feature type="compositionally biased region" description="Low complexity" evidence="3">
    <location>
        <begin position="54"/>
        <end position="71"/>
    </location>
</feature>
<sequence>MSNTNAQTLATHLLNQTLASISLLESLSIISATDAHTIRSKLPPPTGPFPSLDPPQQSTQQQPPQQDLSTSFGNLAVVPGPSSPYDSRQALPPSNQPPLPSLPPRSRPNQESRAKALWDYRGNEADDLAFRSGDIIVIDEEVNQQWFRGRVIPQGQWQPLDRSGLFPSNYVEKLSTSPSPSYYSSPPPPGPGQQSMVPFHNAGAPPFGYNDQKPMDGQGQMIMQQPQQVMQPQQMQGPPTTTIMVPEEKKHKFGKIGGQLGHAAVNGFGFGAGSAVASELVHSIF</sequence>
<dbReference type="Proteomes" id="UP000193986">
    <property type="component" value="Unassembled WGS sequence"/>
</dbReference>
<keyword evidence="1 2" id="KW-0728">SH3 domain</keyword>
<dbReference type="SUPFAM" id="SSF50044">
    <property type="entry name" value="SH3-domain"/>
    <property type="match status" value="1"/>
</dbReference>
<dbReference type="PANTHER" id="PTHR45929:SF7">
    <property type="entry name" value="LAS SEVENTEEN-BINDING PROTEIN 1"/>
    <property type="match status" value="1"/>
</dbReference>
<name>A0A1Y2BEF3_9TREE</name>
<dbReference type="Gene3D" id="2.30.30.40">
    <property type="entry name" value="SH3 Domains"/>
    <property type="match status" value="1"/>
</dbReference>
<evidence type="ECO:0000256" key="3">
    <source>
        <dbReference type="SAM" id="MobiDB-lite"/>
    </source>
</evidence>
<dbReference type="EMBL" id="MCFC01000008">
    <property type="protein sequence ID" value="ORY32857.1"/>
    <property type="molecule type" value="Genomic_DNA"/>
</dbReference>
<feature type="domain" description="SH3" evidence="4">
    <location>
        <begin position="109"/>
        <end position="176"/>
    </location>
</feature>
<dbReference type="InterPro" id="IPR050670">
    <property type="entry name" value="STAM"/>
</dbReference>
<evidence type="ECO:0000259" key="4">
    <source>
        <dbReference type="PROSITE" id="PS50002"/>
    </source>
</evidence>
<reference evidence="5 6" key="1">
    <citation type="submission" date="2016-07" db="EMBL/GenBank/DDBJ databases">
        <title>Pervasive Adenine N6-methylation of Active Genes in Fungi.</title>
        <authorList>
            <consortium name="DOE Joint Genome Institute"/>
            <person name="Mondo S.J."/>
            <person name="Dannebaum R.O."/>
            <person name="Kuo R.C."/>
            <person name="Labutti K."/>
            <person name="Haridas S."/>
            <person name="Kuo A."/>
            <person name="Salamov A."/>
            <person name="Ahrendt S.R."/>
            <person name="Lipzen A."/>
            <person name="Sullivan W."/>
            <person name="Andreopoulos W.B."/>
            <person name="Clum A."/>
            <person name="Lindquist E."/>
            <person name="Daum C."/>
            <person name="Ramamoorthy G.K."/>
            <person name="Gryganskyi A."/>
            <person name="Culley D."/>
            <person name="Magnuson J.K."/>
            <person name="James T.Y."/>
            <person name="O'Malley M.A."/>
            <person name="Stajich J.E."/>
            <person name="Spatafora J.W."/>
            <person name="Visel A."/>
            <person name="Grigoriev I.V."/>
        </authorList>
    </citation>
    <scope>NUCLEOTIDE SEQUENCE [LARGE SCALE GENOMIC DNA]</scope>
    <source>
        <strain evidence="5 6">68-887.2</strain>
    </source>
</reference>